<dbReference type="GO" id="GO:0018812">
    <property type="term" value="F:3-hydroxyacyl-CoA dehydratase activity"/>
    <property type="evidence" value="ECO:0007669"/>
    <property type="project" value="UniProtKB-ARBA"/>
</dbReference>
<evidence type="ECO:0000256" key="1">
    <source>
        <dbReference type="ARBA" id="ARBA00004275"/>
    </source>
</evidence>
<dbReference type="Gene3D" id="1.10.287.4290">
    <property type="match status" value="1"/>
</dbReference>
<dbReference type="FunFam" id="3.40.50.720:FF:000185">
    <property type="entry name" value="peroxisomal multifunctional enzyme type 2"/>
    <property type="match status" value="1"/>
</dbReference>
<dbReference type="PRINTS" id="PR00081">
    <property type="entry name" value="GDHRDH"/>
</dbReference>
<sequence length="727" mass="79718">MRGPEELRFDGRVVIVTGAGAGLGRAYALLFGSRGASVVVNDLGGGRHGDGSSTKSADAVVNEIKKNGGKAVANYDSVLDGAKIVKTAIDTFGRVDVVVNNAGILRDRSFAKLSETDWDMVQNVHLKGAFKTTQAAWPYFVKQNYGRVIMTASNSGMYGNFGQSNYGAAKMGLIGLTNTLAIEGRNKNIYTNVIIPTAASRLTEDILPPELFQQFKPELIAPVVIWMCHEKCTENGSIIESALGWAGKSYVVCSSGSTLRQNFSSEITPEDVAKRWSAITDMSSVKHFTSIEEKTAQFVVALEEMKSGKSASQNSEVLRQTYSSQDTILYALGVGASVQTPSDIRYLYENDSNFAVLPTFYTLHGPAHCLTSSMYTDNLPNFEIDPTKMLHGEQYIEVYKQLPTEGTVETRFILLDILDKEKGAVFVVQHETFDSATGDKLSTGQMTIFIIGAGGFQGKKTSSNLIPIIDPPKRQPDASVTQQTSYDQAALYRLNGDRNPLHIDSSMATMSGFKRPILHGLCSLGFSVRHVLQTYADGDPNLFKAVKTRFAKPVLPGETLRTDMWQEGNRIHFQTYTIENNTPVLTGGYVDLKNTISKQPRANPRSGNENLESLESDAVFNTIEQYVKANPAEVKKINAVFLYHILVKGKPQATWTLDLKKPEVYRGELKSGKADATLTLEDADMIQMALGKLNPQVAFMRGKLKITGNIMLTQKLKVLMEAGKSKL</sequence>
<evidence type="ECO:0000256" key="10">
    <source>
        <dbReference type="ARBA" id="ARBA00073497"/>
    </source>
</evidence>
<dbReference type="Gene3D" id="3.40.50.720">
    <property type="entry name" value="NAD(P)-binding Rossmann-like Domain"/>
    <property type="match status" value="1"/>
</dbReference>
<comment type="subcellular location">
    <subcellularLocation>
        <location evidence="1">Peroxisome</location>
    </subcellularLocation>
</comment>
<gene>
    <name evidence="12" type="ORF">WH47_02397</name>
</gene>
<dbReference type="Gene3D" id="3.30.1050.10">
    <property type="entry name" value="SCP2 sterol-binding domain"/>
    <property type="match status" value="1"/>
</dbReference>
<name>A0A0L7QZX3_9HYME</name>
<keyword evidence="13" id="KW-1185">Reference proteome</keyword>
<proteinExistence type="inferred from homology"/>
<dbReference type="Pfam" id="PF02036">
    <property type="entry name" value="SCP2"/>
    <property type="match status" value="1"/>
</dbReference>
<keyword evidence="6" id="KW-0443">Lipid metabolism</keyword>
<evidence type="ECO:0000256" key="8">
    <source>
        <dbReference type="ARBA" id="ARBA00023235"/>
    </source>
</evidence>
<keyword evidence="5" id="KW-0560">Oxidoreductase</keyword>
<dbReference type="PANTHER" id="PTHR45024">
    <property type="entry name" value="DEHYDROGENASES, SHORT CHAIN"/>
    <property type="match status" value="1"/>
</dbReference>
<dbReference type="Pfam" id="PF00106">
    <property type="entry name" value="adh_short"/>
    <property type="match status" value="1"/>
</dbReference>
<dbReference type="SUPFAM" id="SSF55718">
    <property type="entry name" value="SCP-like"/>
    <property type="match status" value="1"/>
</dbReference>
<dbReference type="GO" id="GO:0005777">
    <property type="term" value="C:peroxisome"/>
    <property type="evidence" value="ECO:0007669"/>
    <property type="project" value="UniProtKB-SubCell"/>
</dbReference>
<dbReference type="CDD" id="cd03448">
    <property type="entry name" value="HDE_HSD"/>
    <property type="match status" value="1"/>
</dbReference>
<dbReference type="SUPFAM" id="SSF51735">
    <property type="entry name" value="NAD(P)-binding Rossmann-fold domains"/>
    <property type="match status" value="1"/>
</dbReference>
<feature type="domain" description="Ketoreductase" evidence="11">
    <location>
        <begin position="12"/>
        <end position="186"/>
    </location>
</feature>
<evidence type="ECO:0000313" key="12">
    <source>
        <dbReference type="EMBL" id="KOC64143.1"/>
    </source>
</evidence>
<evidence type="ECO:0000256" key="5">
    <source>
        <dbReference type="ARBA" id="ARBA00023002"/>
    </source>
</evidence>
<dbReference type="PROSITE" id="PS00061">
    <property type="entry name" value="ADH_SHORT"/>
    <property type="match status" value="1"/>
</dbReference>
<dbReference type="Pfam" id="PF01575">
    <property type="entry name" value="MaoC_dehydratas"/>
    <property type="match status" value="1"/>
</dbReference>
<accession>A0A0L7QZX3</accession>
<dbReference type="STRING" id="597456.A0A0L7QZX3"/>
<organism evidence="12 13">
    <name type="scientific">Habropoda laboriosa</name>
    <dbReference type="NCBI Taxonomy" id="597456"/>
    <lineage>
        <taxon>Eukaryota</taxon>
        <taxon>Metazoa</taxon>
        <taxon>Ecdysozoa</taxon>
        <taxon>Arthropoda</taxon>
        <taxon>Hexapoda</taxon>
        <taxon>Insecta</taxon>
        <taxon>Pterygota</taxon>
        <taxon>Neoptera</taxon>
        <taxon>Endopterygota</taxon>
        <taxon>Hymenoptera</taxon>
        <taxon>Apocrita</taxon>
        <taxon>Aculeata</taxon>
        <taxon>Apoidea</taxon>
        <taxon>Anthophila</taxon>
        <taxon>Apidae</taxon>
        <taxon>Habropoda</taxon>
    </lineage>
</organism>
<reference evidence="12 13" key="1">
    <citation type="submission" date="2015-07" db="EMBL/GenBank/DDBJ databases">
        <title>The genome of Habropoda laboriosa.</title>
        <authorList>
            <person name="Pan H."/>
            <person name="Kapheim K."/>
        </authorList>
    </citation>
    <scope>NUCLEOTIDE SEQUENCE [LARGE SCALE GENOMIC DNA]</scope>
    <source>
        <strain evidence="12">0110345459</strain>
    </source>
</reference>
<dbReference type="AlphaFoldDB" id="A0A0L7QZX3"/>
<evidence type="ECO:0000256" key="9">
    <source>
        <dbReference type="ARBA" id="ARBA00023239"/>
    </source>
</evidence>
<dbReference type="SMART" id="SM00822">
    <property type="entry name" value="PKS_KR"/>
    <property type="match status" value="1"/>
</dbReference>
<keyword evidence="8" id="KW-0413">Isomerase</keyword>
<protein>
    <recommendedName>
        <fullName evidence="10">Peroxisomal multifunctional enzyme type 2</fullName>
    </recommendedName>
</protein>
<dbReference type="InterPro" id="IPR036291">
    <property type="entry name" value="NAD(P)-bd_dom_sf"/>
</dbReference>
<keyword evidence="9" id="KW-0456">Lyase</keyword>
<dbReference type="InterPro" id="IPR002539">
    <property type="entry name" value="MaoC-like_dom"/>
</dbReference>
<dbReference type="GO" id="GO:0006635">
    <property type="term" value="P:fatty acid beta-oxidation"/>
    <property type="evidence" value="ECO:0007669"/>
    <property type="project" value="UniProtKB-UniPathway"/>
</dbReference>
<dbReference type="InterPro" id="IPR054357">
    <property type="entry name" value="MFE-2_N"/>
</dbReference>
<dbReference type="InterPro" id="IPR029069">
    <property type="entry name" value="HotDog_dom_sf"/>
</dbReference>
<dbReference type="UniPathway" id="UPA00659"/>
<evidence type="ECO:0000256" key="3">
    <source>
        <dbReference type="ARBA" id="ARBA00006484"/>
    </source>
</evidence>
<evidence type="ECO:0000259" key="11">
    <source>
        <dbReference type="SMART" id="SM00822"/>
    </source>
</evidence>
<dbReference type="OrthoDB" id="3592703at2759"/>
<dbReference type="EMBL" id="KQ414673">
    <property type="protein sequence ID" value="KOC64143.1"/>
    <property type="molecule type" value="Genomic_DNA"/>
</dbReference>
<comment type="similarity">
    <text evidence="3">Belongs to the short-chain dehydrogenases/reductases (SDR) family.</text>
</comment>
<dbReference type="Gene3D" id="3.10.129.10">
    <property type="entry name" value="Hotdog Thioesterase"/>
    <property type="match status" value="1"/>
</dbReference>
<dbReference type="InterPro" id="IPR002347">
    <property type="entry name" value="SDR_fam"/>
</dbReference>
<evidence type="ECO:0000313" key="13">
    <source>
        <dbReference type="Proteomes" id="UP000053825"/>
    </source>
</evidence>
<dbReference type="InterPro" id="IPR057326">
    <property type="entry name" value="KR_dom"/>
</dbReference>
<dbReference type="GO" id="GO:0016491">
    <property type="term" value="F:oxidoreductase activity"/>
    <property type="evidence" value="ECO:0007669"/>
    <property type="project" value="UniProtKB-KW"/>
</dbReference>
<keyword evidence="7" id="KW-0576">Peroxisome</keyword>
<dbReference type="SUPFAM" id="SSF54637">
    <property type="entry name" value="Thioesterase/thiol ester dehydrase-isomerase"/>
    <property type="match status" value="2"/>
</dbReference>
<dbReference type="CDD" id="cd05353">
    <property type="entry name" value="hydroxyacyl-CoA-like_DH_SDR_c-like"/>
    <property type="match status" value="1"/>
</dbReference>
<dbReference type="InterPro" id="IPR051687">
    <property type="entry name" value="Peroxisomal_Beta-Oxidation"/>
</dbReference>
<dbReference type="InterPro" id="IPR020904">
    <property type="entry name" value="Sc_DH/Rdtase_CS"/>
</dbReference>
<dbReference type="Pfam" id="PF22622">
    <property type="entry name" value="MFE-2_hydrat-2_N"/>
    <property type="match status" value="1"/>
</dbReference>
<comment type="pathway">
    <text evidence="2">Lipid metabolism; fatty acid beta-oxidation.</text>
</comment>
<dbReference type="PANTHER" id="PTHR45024:SF2">
    <property type="entry name" value="SCP2 DOMAIN-CONTAINING PROTEIN"/>
    <property type="match status" value="1"/>
</dbReference>
<dbReference type="InterPro" id="IPR003033">
    <property type="entry name" value="SCP2_sterol-bd_dom"/>
</dbReference>
<dbReference type="GO" id="GO:0016853">
    <property type="term" value="F:isomerase activity"/>
    <property type="evidence" value="ECO:0007669"/>
    <property type="project" value="UniProtKB-KW"/>
</dbReference>
<evidence type="ECO:0000256" key="6">
    <source>
        <dbReference type="ARBA" id="ARBA00023098"/>
    </source>
</evidence>
<evidence type="ECO:0000256" key="7">
    <source>
        <dbReference type="ARBA" id="ARBA00023140"/>
    </source>
</evidence>
<keyword evidence="4" id="KW-0276">Fatty acid metabolism</keyword>
<dbReference type="PRINTS" id="PR00080">
    <property type="entry name" value="SDRFAMILY"/>
</dbReference>
<dbReference type="Proteomes" id="UP000053825">
    <property type="component" value="Unassembled WGS sequence"/>
</dbReference>
<evidence type="ECO:0000256" key="2">
    <source>
        <dbReference type="ARBA" id="ARBA00005005"/>
    </source>
</evidence>
<dbReference type="FunFam" id="3.10.129.10:FF:000013">
    <property type="entry name" value="Peroxisomal multifunctional enzyme type 2"/>
    <property type="match status" value="1"/>
</dbReference>
<dbReference type="InterPro" id="IPR036527">
    <property type="entry name" value="SCP2_sterol-bd_dom_sf"/>
</dbReference>
<evidence type="ECO:0000256" key="4">
    <source>
        <dbReference type="ARBA" id="ARBA00022832"/>
    </source>
</evidence>